<dbReference type="InterPro" id="IPR044000">
    <property type="entry name" value="Phage_tube_2"/>
</dbReference>
<name>A0A2T5JSH5_9RHOB</name>
<evidence type="ECO:0000313" key="1">
    <source>
        <dbReference type="EMBL" id="PTR11147.1"/>
    </source>
</evidence>
<evidence type="ECO:0000313" key="2">
    <source>
        <dbReference type="Proteomes" id="UP000244060"/>
    </source>
</evidence>
<reference evidence="1 2" key="1">
    <citation type="submission" date="2018-04" db="EMBL/GenBank/DDBJ databases">
        <title>Genomic Encyclopedia of Type Strains, Phase III (KMG-III): the genomes of soil and plant-associated and newly described type strains.</title>
        <authorList>
            <person name="Whitman W."/>
        </authorList>
    </citation>
    <scope>NUCLEOTIDE SEQUENCE [LARGE SCALE GENOMIC DNA]</scope>
    <source>
        <strain evidence="1 2">KA25</strain>
    </source>
</reference>
<dbReference type="EMBL" id="QAOT01000028">
    <property type="protein sequence ID" value="PTR11147.1"/>
    <property type="molecule type" value="Genomic_DNA"/>
</dbReference>
<dbReference type="RefSeq" id="WP_108222502.1">
    <property type="nucleotide sequence ID" value="NZ_QAOT01000028.1"/>
</dbReference>
<protein>
    <submittedName>
        <fullName evidence="1">Uncharacterized protein</fullName>
    </submittedName>
</protein>
<sequence length="310" mass="32362">MPVFWKNKILLAKIEAAYGTDAAPTGAANAVLATDVTLSPMEGNDVARNLDLPWFGSQGSVAVDLHAKLSFKVELAPSGTKGTPPAWGPLLRACGMAEVIVATTSVTYNPISSGFESLSLHLWVGATQYKLSGARGTCTLRLGASAIPYLEFEFTGLFSQPAEGARPTPTLTSWKAPRVASTLNTPTFTIAGTAMVLRSFALAMGNAIEPRFLIGSESVLITDHAETIEATVEAVPLTTFNPYALAATGSTVAVSLVHGTTAGAIATIAAPAAQMQRPAGLENAQNIVEWPLRLVPTPTAGNDQWTLALT</sequence>
<proteinExistence type="predicted"/>
<organism evidence="1 2">
    <name type="scientific">Cereibacter azotoformans</name>
    <dbReference type="NCBI Taxonomy" id="43057"/>
    <lineage>
        <taxon>Bacteria</taxon>
        <taxon>Pseudomonadati</taxon>
        <taxon>Pseudomonadota</taxon>
        <taxon>Alphaproteobacteria</taxon>
        <taxon>Rhodobacterales</taxon>
        <taxon>Paracoccaceae</taxon>
        <taxon>Cereibacter</taxon>
    </lineage>
</organism>
<comment type="caution">
    <text evidence="1">The sequence shown here is derived from an EMBL/GenBank/DDBJ whole genome shotgun (WGS) entry which is preliminary data.</text>
</comment>
<keyword evidence="2" id="KW-1185">Reference proteome</keyword>
<dbReference type="Proteomes" id="UP000244060">
    <property type="component" value="Unassembled WGS sequence"/>
</dbReference>
<dbReference type="AlphaFoldDB" id="A0A2T5JSH5"/>
<dbReference type="Pfam" id="PF18906">
    <property type="entry name" value="Phage_tube_2"/>
    <property type="match status" value="1"/>
</dbReference>
<dbReference type="OrthoDB" id="7325655at2"/>
<gene>
    <name evidence="1" type="ORF">C8J28_1288</name>
</gene>
<accession>A0A2T5JSH5</accession>